<keyword evidence="2" id="KW-0732">Signal</keyword>
<name>A0A939IY57_9CORY</name>
<evidence type="ECO:0008006" key="5">
    <source>
        <dbReference type="Google" id="ProtNLM"/>
    </source>
</evidence>
<organism evidence="3 4">
    <name type="scientific">Corynebacterium mendelii</name>
    <dbReference type="NCBI Taxonomy" id="2765362"/>
    <lineage>
        <taxon>Bacteria</taxon>
        <taxon>Bacillati</taxon>
        <taxon>Actinomycetota</taxon>
        <taxon>Actinomycetes</taxon>
        <taxon>Mycobacteriales</taxon>
        <taxon>Corynebacteriaceae</taxon>
        <taxon>Corynebacterium</taxon>
    </lineage>
</organism>
<dbReference type="RefSeq" id="WP_207279656.1">
    <property type="nucleotide sequence ID" value="NZ_JAFLEQ010000017.1"/>
</dbReference>
<protein>
    <recommendedName>
        <fullName evidence="5">Secreted protein</fullName>
    </recommendedName>
</protein>
<feature type="compositionally biased region" description="Low complexity" evidence="1">
    <location>
        <begin position="63"/>
        <end position="102"/>
    </location>
</feature>
<dbReference type="Proteomes" id="UP000664332">
    <property type="component" value="Unassembled WGS sequence"/>
</dbReference>
<feature type="region of interest" description="Disordered" evidence="1">
    <location>
        <begin position="358"/>
        <end position="414"/>
    </location>
</feature>
<dbReference type="AlphaFoldDB" id="A0A939IY57"/>
<feature type="compositionally biased region" description="Low complexity" evidence="1">
    <location>
        <begin position="446"/>
        <end position="456"/>
    </location>
</feature>
<comment type="caution">
    <text evidence="3">The sequence shown here is derived from an EMBL/GenBank/DDBJ whole genome shotgun (WGS) entry which is preliminary data.</text>
</comment>
<feature type="signal peptide" evidence="2">
    <location>
        <begin position="1"/>
        <end position="25"/>
    </location>
</feature>
<feature type="chain" id="PRO_5038622820" description="Secreted protein" evidence="2">
    <location>
        <begin position="26"/>
        <end position="501"/>
    </location>
</feature>
<evidence type="ECO:0000313" key="3">
    <source>
        <dbReference type="EMBL" id="MBN9645185.1"/>
    </source>
</evidence>
<feature type="region of interest" description="Disordered" evidence="1">
    <location>
        <begin position="38"/>
        <end position="134"/>
    </location>
</feature>
<accession>A0A939IY57</accession>
<reference evidence="3" key="1">
    <citation type="submission" date="2021-03" db="EMBL/GenBank/DDBJ databases">
        <authorList>
            <person name="Sun Q."/>
        </authorList>
    </citation>
    <scope>NUCLEOTIDE SEQUENCE</scope>
    <source>
        <strain evidence="3">CCM 8862</strain>
    </source>
</reference>
<keyword evidence="4" id="KW-1185">Reference proteome</keyword>
<proteinExistence type="predicted"/>
<evidence type="ECO:0000256" key="2">
    <source>
        <dbReference type="SAM" id="SignalP"/>
    </source>
</evidence>
<feature type="compositionally biased region" description="Low complexity" evidence="1">
    <location>
        <begin position="482"/>
        <end position="492"/>
    </location>
</feature>
<sequence length="501" mass="50420">MMDPYLLLGLAAASLGGAAALIAVAKKQDATASGELDLGGEITDVHPPADPAAGSGREEDTGTDTTPATGGPSPAALPSAAAAPAGDTGSDPGQPSGDTGSDTDADSARGSDGGRPAGGQTHDRHSTLLNRLPGAARRERRRFAAVHGFDYVKHDDYLAGEFDFPDVPVDMRARDAVSGISHGKEIHLADFGGHTVLAVRRSAASPVVVRFVRTDSHPDAEQPVTVASAGGFTAWAAEPGPAATFVDVRVRSALAALAPAITEIVVAGQWVAALVGRQDAETTAAAAIAPLGLIADAALVLPPFTPAGVAEPADCDPTRPALLTPQSAARSTGALPAPPGLAAAARDTTDIPDAEIIDEASDEAPDGAGPRTIRRGGGPVTGTDEGCDHTEPDGDDAGVGHRTSPHRLAGPEGLEVDLPTRSVGQRHGSMDLHVIGGDLIEPIADGTTRPPAATRPRVARRGGRPSIFTDASGTAPAEASDGTDATGDGDTTQPPPDAAHR</sequence>
<feature type="region of interest" description="Disordered" evidence="1">
    <location>
        <begin position="441"/>
        <end position="501"/>
    </location>
</feature>
<evidence type="ECO:0000313" key="4">
    <source>
        <dbReference type="Proteomes" id="UP000664332"/>
    </source>
</evidence>
<gene>
    <name evidence="3" type="ORF">JZY06_11270</name>
</gene>
<evidence type="ECO:0000256" key="1">
    <source>
        <dbReference type="SAM" id="MobiDB-lite"/>
    </source>
</evidence>
<dbReference type="EMBL" id="JAFLEQ010000017">
    <property type="protein sequence ID" value="MBN9645185.1"/>
    <property type="molecule type" value="Genomic_DNA"/>
</dbReference>